<reference evidence="1 2" key="1">
    <citation type="submission" date="2018-08" db="EMBL/GenBank/DDBJ databases">
        <title>Chitinophagaceae sp. K23C18032701, a novel bacterium isolated from forest soil.</title>
        <authorList>
            <person name="Wang C."/>
        </authorList>
    </citation>
    <scope>NUCLEOTIDE SEQUENCE [LARGE SCALE GENOMIC DNA]</scope>
    <source>
        <strain evidence="1 2">K23C18032701</strain>
    </source>
</reference>
<gene>
    <name evidence="1" type="ORF">DXN05_11120</name>
</gene>
<dbReference type="Proteomes" id="UP000261284">
    <property type="component" value="Unassembled WGS sequence"/>
</dbReference>
<sequence>MHFEQDFMVQKTFAIYTQLEGTARLYIEAGMSQLACWIKDLQTGQVQAFELFEFDQDKALINFGEIFRLIKLHSKILESSYAGTTIIWENEECLLVPEKYAYRVSAGDYLDMVYGHAPGAITAQQPALTANAIFRAPRSWKEELDKHFPFAKYTHKFQGIYAGNHATDITDGVRVFFYRGHFFLILYRDSQLQLIRRFAYQTPEDVVYYILNTFEQYDLSPAETDVCISGLIDLRSALYSELYKYLQNLKVEEYNDEGMEDAAFGEYPYHYFLPFLKTVG</sequence>
<organism evidence="1 2">
    <name type="scientific">Deminuibacter soli</name>
    <dbReference type="NCBI Taxonomy" id="2291815"/>
    <lineage>
        <taxon>Bacteria</taxon>
        <taxon>Pseudomonadati</taxon>
        <taxon>Bacteroidota</taxon>
        <taxon>Chitinophagia</taxon>
        <taxon>Chitinophagales</taxon>
        <taxon>Chitinophagaceae</taxon>
        <taxon>Deminuibacter</taxon>
    </lineage>
</organism>
<dbReference type="CDD" id="cd24013">
    <property type="entry name" value="ASKHA_ATPase_BT3980-like"/>
    <property type="match status" value="1"/>
</dbReference>
<dbReference type="Gene3D" id="3.30.420.260">
    <property type="match status" value="1"/>
</dbReference>
<evidence type="ECO:0000313" key="1">
    <source>
        <dbReference type="EMBL" id="RFM28077.1"/>
    </source>
</evidence>
<dbReference type="Gene3D" id="3.30.420.250">
    <property type="match status" value="1"/>
</dbReference>
<dbReference type="AlphaFoldDB" id="A0A3E1NJF8"/>
<dbReference type="Pfam" id="PF12864">
    <property type="entry name" value="DUF3822"/>
    <property type="match status" value="1"/>
</dbReference>
<dbReference type="InterPro" id="IPR024213">
    <property type="entry name" value="DUF3822"/>
</dbReference>
<protein>
    <submittedName>
        <fullName evidence="1">DUF3822 family protein</fullName>
    </submittedName>
</protein>
<evidence type="ECO:0000313" key="2">
    <source>
        <dbReference type="Proteomes" id="UP000261284"/>
    </source>
</evidence>
<keyword evidence="2" id="KW-1185">Reference proteome</keyword>
<accession>A0A3E1NJF8</accession>
<comment type="caution">
    <text evidence="1">The sequence shown here is derived from an EMBL/GenBank/DDBJ whole genome shotgun (WGS) entry which is preliminary data.</text>
</comment>
<proteinExistence type="predicted"/>
<name>A0A3E1NJF8_9BACT</name>
<dbReference type="EMBL" id="QTJU01000003">
    <property type="protein sequence ID" value="RFM28077.1"/>
    <property type="molecule type" value="Genomic_DNA"/>
</dbReference>